<dbReference type="Pfam" id="PF03073">
    <property type="entry name" value="TspO_MBR"/>
    <property type="match status" value="1"/>
</dbReference>
<gene>
    <name evidence="7" type="ORF">SAMN06295970_117134</name>
</gene>
<keyword evidence="8" id="KW-1185">Reference proteome</keyword>
<dbReference type="Gene3D" id="1.20.1260.100">
    <property type="entry name" value="TspO/MBR protein"/>
    <property type="match status" value="1"/>
</dbReference>
<feature type="transmembrane region" description="Helical" evidence="6">
    <location>
        <begin position="86"/>
        <end position="106"/>
    </location>
</feature>
<sequence>MHAISAPMSLSRQLLGLLAWLAACFAAAGLGALASVNAGTFYQELLRPSWAPPGWLFGPVWSVLYFSMGIAAWLAWRERGLRGMGVAALVFLAQLAVNALWSWLFFAWRQGGLAFAEVLVLLALIAGTVVAFWRIRPLAGMLLLPYLAWVSFASVLNFATWRLNPQLLGQGVGG</sequence>
<feature type="transmembrane region" description="Helical" evidence="6">
    <location>
        <begin position="112"/>
        <end position="133"/>
    </location>
</feature>
<keyword evidence="5 6" id="KW-0472">Membrane</keyword>
<comment type="subcellular location">
    <subcellularLocation>
        <location evidence="1">Membrane</location>
        <topology evidence="1">Multi-pass membrane protein</topology>
    </subcellularLocation>
</comment>
<feature type="transmembrane region" description="Helical" evidence="6">
    <location>
        <begin position="54"/>
        <end position="74"/>
    </location>
</feature>
<evidence type="ECO:0000256" key="6">
    <source>
        <dbReference type="SAM" id="Phobius"/>
    </source>
</evidence>
<comment type="similarity">
    <text evidence="2">Belongs to the TspO/BZRP family.</text>
</comment>
<dbReference type="CDD" id="cd15904">
    <property type="entry name" value="TSPO_MBR"/>
    <property type="match status" value="1"/>
</dbReference>
<evidence type="ECO:0000256" key="2">
    <source>
        <dbReference type="ARBA" id="ARBA00007524"/>
    </source>
</evidence>
<protein>
    <submittedName>
        <fullName evidence="7">TspO and MBR related proteins</fullName>
    </submittedName>
</protein>
<dbReference type="InterPro" id="IPR038330">
    <property type="entry name" value="TspO/MBR-related_sf"/>
</dbReference>
<dbReference type="EMBL" id="FXUL01000017">
    <property type="protein sequence ID" value="SMP72083.1"/>
    <property type="molecule type" value="Genomic_DNA"/>
</dbReference>
<dbReference type="InterPro" id="IPR004307">
    <property type="entry name" value="TspO_MBR"/>
</dbReference>
<evidence type="ECO:0000313" key="7">
    <source>
        <dbReference type="EMBL" id="SMP72083.1"/>
    </source>
</evidence>
<evidence type="ECO:0000256" key="1">
    <source>
        <dbReference type="ARBA" id="ARBA00004141"/>
    </source>
</evidence>
<evidence type="ECO:0000256" key="4">
    <source>
        <dbReference type="ARBA" id="ARBA00022989"/>
    </source>
</evidence>
<dbReference type="RefSeq" id="WP_283444029.1">
    <property type="nucleotide sequence ID" value="NZ_FXUL01000017.1"/>
</dbReference>
<keyword evidence="3 6" id="KW-0812">Transmembrane</keyword>
<dbReference type="Proteomes" id="UP001158049">
    <property type="component" value="Unassembled WGS sequence"/>
</dbReference>
<reference evidence="7 8" key="1">
    <citation type="submission" date="2017-05" db="EMBL/GenBank/DDBJ databases">
        <authorList>
            <person name="Varghese N."/>
            <person name="Submissions S."/>
        </authorList>
    </citation>
    <scope>NUCLEOTIDE SEQUENCE [LARGE SCALE GENOMIC DNA]</scope>
    <source>
        <strain evidence="7 8">DSM 26001</strain>
    </source>
</reference>
<evidence type="ECO:0000313" key="8">
    <source>
        <dbReference type="Proteomes" id="UP001158049"/>
    </source>
</evidence>
<dbReference type="PANTHER" id="PTHR10057:SF0">
    <property type="entry name" value="TRANSLOCATOR PROTEIN"/>
    <property type="match status" value="1"/>
</dbReference>
<accession>A0ABY1QI06</accession>
<evidence type="ECO:0000256" key="5">
    <source>
        <dbReference type="ARBA" id="ARBA00023136"/>
    </source>
</evidence>
<keyword evidence="4 6" id="KW-1133">Transmembrane helix</keyword>
<proteinExistence type="inferred from homology"/>
<dbReference type="PIRSF" id="PIRSF005859">
    <property type="entry name" value="PBR"/>
    <property type="match status" value="1"/>
</dbReference>
<organism evidence="7 8">
    <name type="scientific">Noviherbaspirillum suwonense</name>
    <dbReference type="NCBI Taxonomy" id="1224511"/>
    <lineage>
        <taxon>Bacteria</taxon>
        <taxon>Pseudomonadati</taxon>
        <taxon>Pseudomonadota</taxon>
        <taxon>Betaproteobacteria</taxon>
        <taxon>Burkholderiales</taxon>
        <taxon>Oxalobacteraceae</taxon>
        <taxon>Noviherbaspirillum</taxon>
    </lineage>
</organism>
<comment type="caution">
    <text evidence="7">The sequence shown here is derived from an EMBL/GenBank/DDBJ whole genome shotgun (WGS) entry which is preliminary data.</text>
</comment>
<name>A0ABY1QI06_9BURK</name>
<feature type="transmembrane region" description="Helical" evidence="6">
    <location>
        <begin position="140"/>
        <end position="159"/>
    </location>
</feature>
<dbReference type="PANTHER" id="PTHR10057">
    <property type="entry name" value="PERIPHERAL-TYPE BENZODIAZEPINE RECEPTOR"/>
    <property type="match status" value="1"/>
</dbReference>
<evidence type="ECO:0000256" key="3">
    <source>
        <dbReference type="ARBA" id="ARBA00022692"/>
    </source>
</evidence>